<dbReference type="OrthoDB" id="40579at2759"/>
<name>A0A6A6ECF3_9PEZI</name>
<reference evidence="1" key="1">
    <citation type="journal article" date="2020" name="Stud. Mycol.">
        <title>101 Dothideomycetes genomes: a test case for predicting lifestyles and emergence of pathogens.</title>
        <authorList>
            <person name="Haridas S."/>
            <person name="Albert R."/>
            <person name="Binder M."/>
            <person name="Bloem J."/>
            <person name="Labutti K."/>
            <person name="Salamov A."/>
            <person name="Andreopoulos B."/>
            <person name="Baker S."/>
            <person name="Barry K."/>
            <person name="Bills G."/>
            <person name="Bluhm B."/>
            <person name="Cannon C."/>
            <person name="Castanera R."/>
            <person name="Culley D."/>
            <person name="Daum C."/>
            <person name="Ezra D."/>
            <person name="Gonzalez J."/>
            <person name="Henrissat B."/>
            <person name="Kuo A."/>
            <person name="Liang C."/>
            <person name="Lipzen A."/>
            <person name="Lutzoni F."/>
            <person name="Magnuson J."/>
            <person name="Mondo S."/>
            <person name="Nolan M."/>
            <person name="Ohm R."/>
            <person name="Pangilinan J."/>
            <person name="Park H.-J."/>
            <person name="Ramirez L."/>
            <person name="Alfaro M."/>
            <person name="Sun H."/>
            <person name="Tritt A."/>
            <person name="Yoshinaga Y."/>
            <person name="Zwiers L.-H."/>
            <person name="Turgeon B."/>
            <person name="Goodwin S."/>
            <person name="Spatafora J."/>
            <person name="Crous P."/>
            <person name="Grigoriev I."/>
        </authorList>
    </citation>
    <scope>NUCLEOTIDE SEQUENCE</scope>
    <source>
        <strain evidence="1">CBS 207.26</strain>
    </source>
</reference>
<protein>
    <submittedName>
        <fullName evidence="1">Uncharacterized protein</fullName>
    </submittedName>
</protein>
<evidence type="ECO:0000313" key="1">
    <source>
        <dbReference type="EMBL" id="KAF2189434.1"/>
    </source>
</evidence>
<gene>
    <name evidence="1" type="ORF">K469DRAFT_747526</name>
</gene>
<evidence type="ECO:0000313" key="2">
    <source>
        <dbReference type="Proteomes" id="UP000800200"/>
    </source>
</evidence>
<accession>A0A6A6ECF3</accession>
<proteinExistence type="predicted"/>
<dbReference type="AlphaFoldDB" id="A0A6A6ECF3"/>
<keyword evidence="2" id="KW-1185">Reference proteome</keyword>
<organism evidence="1 2">
    <name type="scientific">Zopfia rhizophila CBS 207.26</name>
    <dbReference type="NCBI Taxonomy" id="1314779"/>
    <lineage>
        <taxon>Eukaryota</taxon>
        <taxon>Fungi</taxon>
        <taxon>Dikarya</taxon>
        <taxon>Ascomycota</taxon>
        <taxon>Pezizomycotina</taxon>
        <taxon>Dothideomycetes</taxon>
        <taxon>Dothideomycetes incertae sedis</taxon>
        <taxon>Zopfiaceae</taxon>
        <taxon>Zopfia</taxon>
    </lineage>
</organism>
<sequence length="151" mass="16694">MTYLNVDVDSIQRFPGKPGDVQAPKVYPSLRLWSHSKETRRALGLDVGVVAHVDVSAKIYLHGAQNQLITAFISHGVGTPGVMMPEATDGRYEEMSSSFCELCKPRLMMSLAKQVAQNNYPGTAGDIMPPLVTNLCDLMRGTFLRRQISRK</sequence>
<dbReference type="Proteomes" id="UP000800200">
    <property type="component" value="Unassembled WGS sequence"/>
</dbReference>
<dbReference type="EMBL" id="ML994620">
    <property type="protein sequence ID" value="KAF2189434.1"/>
    <property type="molecule type" value="Genomic_DNA"/>
</dbReference>